<organism evidence="2 3">
    <name type="scientific">Pristionchus entomophagus</name>
    <dbReference type="NCBI Taxonomy" id="358040"/>
    <lineage>
        <taxon>Eukaryota</taxon>
        <taxon>Metazoa</taxon>
        <taxon>Ecdysozoa</taxon>
        <taxon>Nematoda</taxon>
        <taxon>Chromadorea</taxon>
        <taxon>Rhabditida</taxon>
        <taxon>Rhabditina</taxon>
        <taxon>Diplogasteromorpha</taxon>
        <taxon>Diplogasteroidea</taxon>
        <taxon>Neodiplogasteridae</taxon>
        <taxon>Pristionchus</taxon>
    </lineage>
</organism>
<dbReference type="AlphaFoldDB" id="A0AAV5STF7"/>
<feature type="non-terminal residue" evidence="2">
    <location>
        <position position="1"/>
    </location>
</feature>
<proteinExistence type="predicted"/>
<reference evidence="2" key="1">
    <citation type="submission" date="2023-10" db="EMBL/GenBank/DDBJ databases">
        <title>Genome assembly of Pristionchus species.</title>
        <authorList>
            <person name="Yoshida K."/>
            <person name="Sommer R.J."/>
        </authorList>
    </citation>
    <scope>NUCLEOTIDE SEQUENCE</scope>
    <source>
        <strain evidence="2">RS0144</strain>
    </source>
</reference>
<feature type="region of interest" description="Disordered" evidence="1">
    <location>
        <begin position="53"/>
        <end position="78"/>
    </location>
</feature>
<feature type="non-terminal residue" evidence="2">
    <location>
        <position position="78"/>
    </location>
</feature>
<feature type="compositionally biased region" description="Polar residues" evidence="1">
    <location>
        <begin position="65"/>
        <end position="78"/>
    </location>
</feature>
<protein>
    <submittedName>
        <fullName evidence="2">Uncharacterized protein</fullName>
    </submittedName>
</protein>
<sequence length="78" mass="8496">SFPALPQGMPAYVEVPSVDEFYIPQRFSDWTLDPYFARSGTLGIVKKFKSPYGGPGARDPDNLSGLKSSQIPSSLESV</sequence>
<name>A0AAV5STF7_9BILA</name>
<dbReference type="Proteomes" id="UP001432027">
    <property type="component" value="Unassembled WGS sequence"/>
</dbReference>
<evidence type="ECO:0000313" key="2">
    <source>
        <dbReference type="EMBL" id="GMS83355.1"/>
    </source>
</evidence>
<comment type="caution">
    <text evidence="2">The sequence shown here is derived from an EMBL/GenBank/DDBJ whole genome shotgun (WGS) entry which is preliminary data.</text>
</comment>
<evidence type="ECO:0000256" key="1">
    <source>
        <dbReference type="SAM" id="MobiDB-lite"/>
    </source>
</evidence>
<keyword evidence="3" id="KW-1185">Reference proteome</keyword>
<accession>A0AAV5STF7</accession>
<evidence type="ECO:0000313" key="3">
    <source>
        <dbReference type="Proteomes" id="UP001432027"/>
    </source>
</evidence>
<gene>
    <name evidence="2" type="ORF">PENTCL1PPCAC_5530</name>
</gene>
<dbReference type="EMBL" id="BTSX01000002">
    <property type="protein sequence ID" value="GMS83355.1"/>
    <property type="molecule type" value="Genomic_DNA"/>
</dbReference>